<evidence type="ECO:0000313" key="2">
    <source>
        <dbReference type="Proteomes" id="UP000011185"/>
    </source>
</evidence>
<organism evidence="1 2">
    <name type="scientific">Trachipleistophora hominis</name>
    <name type="common">Microsporidian parasite</name>
    <dbReference type="NCBI Taxonomy" id="72359"/>
    <lineage>
        <taxon>Eukaryota</taxon>
        <taxon>Fungi</taxon>
        <taxon>Fungi incertae sedis</taxon>
        <taxon>Microsporidia</taxon>
        <taxon>Pleistophoridae</taxon>
        <taxon>Trachipleistophora</taxon>
    </lineage>
</organism>
<sequence>MVSEEELDPCLIIPFQHTTDSKVSYDISFFMNALKRLFKSICLFYNYEMPLCLKLSNEQVYGLAKHFWQILMEENKRLIQQFIPELFSLRKELDSRPGTFYPCELYQIITIIYSTSHLHHMLKCIDKYK</sequence>
<accession>L7JZB1</accession>
<dbReference type="InParanoid" id="L7JZB1"/>
<proteinExistence type="predicted"/>
<evidence type="ECO:0000313" key="1">
    <source>
        <dbReference type="EMBL" id="ELQ76097.1"/>
    </source>
</evidence>
<dbReference type="AlphaFoldDB" id="L7JZB1"/>
<keyword evidence="2" id="KW-1185">Reference proteome</keyword>
<dbReference type="Proteomes" id="UP000011185">
    <property type="component" value="Unassembled WGS sequence"/>
</dbReference>
<dbReference type="EMBL" id="JH993875">
    <property type="protein sequence ID" value="ELQ76097.1"/>
    <property type="molecule type" value="Genomic_DNA"/>
</dbReference>
<dbReference type="VEuPathDB" id="MicrosporidiaDB:THOM_0932"/>
<name>L7JZB1_TRAHO</name>
<gene>
    <name evidence="1" type="ORF">THOM_0932</name>
</gene>
<protein>
    <submittedName>
        <fullName evidence="1">Uncharacterized protein</fullName>
    </submittedName>
</protein>
<reference evidence="1 2" key="1">
    <citation type="journal article" date="2012" name="PLoS Pathog.">
        <title>The genome of the obligate intracellular parasite Trachipleistophora hominis: new insights into microsporidian genome dynamics and reductive evolution.</title>
        <authorList>
            <person name="Heinz E."/>
            <person name="Williams T.A."/>
            <person name="Nakjang S."/>
            <person name="Noel C.J."/>
            <person name="Swan D.C."/>
            <person name="Goldberg A.V."/>
            <person name="Harris S.R."/>
            <person name="Weinmaier T."/>
            <person name="Markert S."/>
            <person name="Becher D."/>
            <person name="Bernhardt J."/>
            <person name="Dagan T."/>
            <person name="Hacker C."/>
            <person name="Lucocq J.M."/>
            <person name="Schweder T."/>
            <person name="Rattei T."/>
            <person name="Hall N."/>
            <person name="Hirt R.P."/>
            <person name="Embley T.M."/>
        </authorList>
    </citation>
    <scope>NUCLEOTIDE SEQUENCE [LARGE SCALE GENOMIC DNA]</scope>
</reference>
<dbReference type="HOGENOM" id="CLU_1950311_0_0_1"/>